<dbReference type="PANTHER" id="PTHR37422">
    <property type="entry name" value="TEICHURONIC ACID BIOSYNTHESIS PROTEIN TUAE"/>
    <property type="match status" value="1"/>
</dbReference>
<proteinExistence type="predicted"/>
<keyword evidence="2 5" id="KW-0812">Transmembrane</keyword>
<feature type="transmembrane region" description="Helical" evidence="5">
    <location>
        <begin position="61"/>
        <end position="86"/>
    </location>
</feature>
<comment type="caution">
    <text evidence="7">The sequence shown here is derived from an EMBL/GenBank/DDBJ whole genome shotgun (WGS) entry which is preliminary data.</text>
</comment>
<keyword evidence="3 5" id="KW-1133">Transmembrane helix</keyword>
<feature type="transmembrane region" description="Helical" evidence="5">
    <location>
        <begin position="326"/>
        <end position="344"/>
    </location>
</feature>
<evidence type="ECO:0000259" key="6">
    <source>
        <dbReference type="Pfam" id="PF04932"/>
    </source>
</evidence>
<evidence type="ECO:0000256" key="2">
    <source>
        <dbReference type="ARBA" id="ARBA00022692"/>
    </source>
</evidence>
<dbReference type="GO" id="GO:0016020">
    <property type="term" value="C:membrane"/>
    <property type="evidence" value="ECO:0007669"/>
    <property type="project" value="UniProtKB-SubCell"/>
</dbReference>
<dbReference type="InterPro" id="IPR051533">
    <property type="entry name" value="WaaL-like"/>
</dbReference>
<feature type="domain" description="O-antigen ligase-related" evidence="6">
    <location>
        <begin position="246"/>
        <end position="379"/>
    </location>
</feature>
<dbReference type="EMBL" id="PGTM01000089">
    <property type="protein sequence ID" value="PJF35992.1"/>
    <property type="molecule type" value="Genomic_DNA"/>
</dbReference>
<evidence type="ECO:0000256" key="1">
    <source>
        <dbReference type="ARBA" id="ARBA00004141"/>
    </source>
</evidence>
<comment type="subcellular location">
    <subcellularLocation>
        <location evidence="1">Membrane</location>
        <topology evidence="1">Multi-pass membrane protein</topology>
    </subcellularLocation>
</comment>
<gene>
    <name evidence="7" type="ORF">CUN49_07710</name>
</gene>
<dbReference type="PANTHER" id="PTHR37422:SF13">
    <property type="entry name" value="LIPOPOLYSACCHARIDE BIOSYNTHESIS PROTEIN PA4999-RELATED"/>
    <property type="match status" value="1"/>
</dbReference>
<sequence length="454" mass="49508">MMPTSAAGRHCFQARLKDERSGLLEFLQLLLFMIVGAVGVVSSPRLGLQHVFEGLDIPLDFQTITLSYADVFMGWLLLISGLRAFLENAYRLRLAETVKLLLRPRYAALFVGFLALMSVGLFWAKQPSLLIASALHFAACLLMSFIGAALVREHGLSALWAIVLGGALQALIGLLQVINNSTLGLSALGEVPRPYYEPTTFFRASGLSMHANYLGGYLMLALFAALCLAVQARRRLGRILSGALGALCALGMLGTLSRSALLSTAIGSLPIAWIAWRALNRPARRSMLILSSAGVLIGIAFVLFATRGELVTRFFSGREFFFRDSWTVIQSAPLFGVGAGNLMYEVWLNVGMTPGPKLPVHNVYLYIWAETGLLGLTIFGAALLLNLSRLRPRYGAAHFIIGCGVLALAAVSLFDNYTWAVHPHRVLTFWWIGLWWGTTWHATDQSSSCDALAA</sequence>
<dbReference type="Pfam" id="PF04932">
    <property type="entry name" value="Wzy_C"/>
    <property type="match status" value="1"/>
</dbReference>
<feature type="transmembrane region" description="Helical" evidence="5">
    <location>
        <begin position="21"/>
        <end position="41"/>
    </location>
</feature>
<reference evidence="7 8" key="1">
    <citation type="submission" date="2017-11" db="EMBL/GenBank/DDBJ databases">
        <title>Evolution of Phototrophy in the Chloroflexi Phylum Driven by Horizontal Gene Transfer.</title>
        <authorList>
            <person name="Ward L.M."/>
            <person name="Hemp J."/>
            <person name="Shih P.M."/>
            <person name="Mcglynn S.E."/>
            <person name="Fischer W."/>
        </authorList>
    </citation>
    <scope>NUCLEOTIDE SEQUENCE [LARGE SCALE GENOMIC DNA]</scope>
    <source>
        <strain evidence="7">JP3_13</strain>
    </source>
</reference>
<evidence type="ECO:0000313" key="8">
    <source>
        <dbReference type="Proteomes" id="UP000229681"/>
    </source>
</evidence>
<evidence type="ECO:0000313" key="7">
    <source>
        <dbReference type="EMBL" id="PJF35992.1"/>
    </source>
</evidence>
<feature type="transmembrane region" description="Helical" evidence="5">
    <location>
        <begin position="130"/>
        <end position="151"/>
    </location>
</feature>
<feature type="transmembrane region" description="Helical" evidence="5">
    <location>
        <begin position="211"/>
        <end position="230"/>
    </location>
</feature>
<dbReference type="AlphaFoldDB" id="A0A2M8PEL8"/>
<feature type="transmembrane region" description="Helical" evidence="5">
    <location>
        <begin position="106"/>
        <end position="124"/>
    </location>
</feature>
<evidence type="ECO:0000256" key="4">
    <source>
        <dbReference type="ARBA" id="ARBA00023136"/>
    </source>
</evidence>
<feature type="transmembrane region" description="Helical" evidence="5">
    <location>
        <begin position="158"/>
        <end position="178"/>
    </location>
</feature>
<name>A0A2M8PEL8_9CHLR</name>
<organism evidence="7 8">
    <name type="scientific">Candidatus Thermofonsia Clade 1 bacterium</name>
    <dbReference type="NCBI Taxonomy" id="2364210"/>
    <lineage>
        <taxon>Bacteria</taxon>
        <taxon>Bacillati</taxon>
        <taxon>Chloroflexota</taxon>
        <taxon>Candidatus Thermofontia</taxon>
        <taxon>Candidatus Thermofonsia Clade 1</taxon>
    </lineage>
</organism>
<accession>A0A2M8PEL8</accession>
<dbReference type="Proteomes" id="UP000229681">
    <property type="component" value="Unassembled WGS sequence"/>
</dbReference>
<dbReference type="InterPro" id="IPR007016">
    <property type="entry name" value="O-antigen_ligase-rel_domated"/>
</dbReference>
<feature type="transmembrane region" description="Helical" evidence="5">
    <location>
        <begin position="364"/>
        <end position="387"/>
    </location>
</feature>
<protein>
    <recommendedName>
        <fullName evidence="6">O-antigen ligase-related domain-containing protein</fullName>
    </recommendedName>
</protein>
<feature type="transmembrane region" description="Helical" evidence="5">
    <location>
        <begin position="394"/>
        <end position="414"/>
    </location>
</feature>
<evidence type="ECO:0000256" key="3">
    <source>
        <dbReference type="ARBA" id="ARBA00022989"/>
    </source>
</evidence>
<keyword evidence="4 5" id="KW-0472">Membrane</keyword>
<feature type="transmembrane region" description="Helical" evidence="5">
    <location>
        <begin position="287"/>
        <end position="305"/>
    </location>
</feature>
<feature type="transmembrane region" description="Helical" evidence="5">
    <location>
        <begin position="242"/>
        <end position="275"/>
    </location>
</feature>
<evidence type="ECO:0000256" key="5">
    <source>
        <dbReference type="SAM" id="Phobius"/>
    </source>
</evidence>